<feature type="region of interest" description="Disordered" evidence="1">
    <location>
        <begin position="1"/>
        <end position="30"/>
    </location>
</feature>
<dbReference type="AlphaFoldDB" id="A0A364N8X9"/>
<dbReference type="Proteomes" id="UP000249619">
    <property type="component" value="Unassembled WGS sequence"/>
</dbReference>
<feature type="compositionally biased region" description="Basic residues" evidence="1">
    <location>
        <begin position="84"/>
        <end position="94"/>
    </location>
</feature>
<evidence type="ECO:0000256" key="1">
    <source>
        <dbReference type="SAM" id="MobiDB-lite"/>
    </source>
</evidence>
<dbReference type="EMBL" id="QGDH01000032">
    <property type="protein sequence ID" value="RAR13657.1"/>
    <property type="molecule type" value="Genomic_DNA"/>
</dbReference>
<sequence>MTDNKGPKSGWTDRELDGCYPSGRSASGFRQKINALKHVLKPEWEAMGSGAPAPEGTPKKAPATPRKRKAKTDDEGNASESTPKKGHGRPKKKAAASESEKGEENLGVKDEPKEDIDDIDEGA</sequence>
<dbReference type="OrthoDB" id="3788144at2759"/>
<accession>A0A364N8X9</accession>
<protein>
    <submittedName>
        <fullName evidence="2">Uncharacterized protein</fullName>
    </submittedName>
</protein>
<feature type="compositionally biased region" description="Basic and acidic residues" evidence="1">
    <location>
        <begin position="98"/>
        <end position="112"/>
    </location>
</feature>
<reference evidence="3" key="1">
    <citation type="submission" date="2018-05" db="EMBL/GenBank/DDBJ databases">
        <title>Draft genome sequence of Stemphylium lycopersici strain CIDEFI 213.</title>
        <authorList>
            <person name="Medina R."/>
            <person name="Franco M.E.E."/>
            <person name="Lucentini C.G."/>
            <person name="Saparrat M.C.N."/>
            <person name="Balatti P.A."/>
        </authorList>
    </citation>
    <scope>NUCLEOTIDE SEQUENCE [LARGE SCALE GENOMIC DNA]</scope>
    <source>
        <strain evidence="3">CIDEFI 213</strain>
    </source>
</reference>
<name>A0A364N8X9_STELY</name>
<feature type="compositionally biased region" description="Acidic residues" evidence="1">
    <location>
        <begin position="113"/>
        <end position="123"/>
    </location>
</feature>
<keyword evidence="3" id="KW-1185">Reference proteome</keyword>
<evidence type="ECO:0000313" key="2">
    <source>
        <dbReference type="EMBL" id="RAR13657.1"/>
    </source>
</evidence>
<organism evidence="2 3">
    <name type="scientific">Stemphylium lycopersici</name>
    <name type="common">Tomato gray leaf spot disease fungus</name>
    <name type="synonym">Thyrospora lycopersici</name>
    <dbReference type="NCBI Taxonomy" id="183478"/>
    <lineage>
        <taxon>Eukaryota</taxon>
        <taxon>Fungi</taxon>
        <taxon>Dikarya</taxon>
        <taxon>Ascomycota</taxon>
        <taxon>Pezizomycotina</taxon>
        <taxon>Dothideomycetes</taxon>
        <taxon>Pleosporomycetidae</taxon>
        <taxon>Pleosporales</taxon>
        <taxon>Pleosporineae</taxon>
        <taxon>Pleosporaceae</taxon>
        <taxon>Stemphylium</taxon>
    </lineage>
</organism>
<feature type="region of interest" description="Disordered" evidence="1">
    <location>
        <begin position="45"/>
        <end position="123"/>
    </location>
</feature>
<evidence type="ECO:0000313" key="3">
    <source>
        <dbReference type="Proteomes" id="UP000249619"/>
    </source>
</evidence>
<gene>
    <name evidence="2" type="ORF">DDE83_002979</name>
</gene>
<proteinExistence type="predicted"/>
<comment type="caution">
    <text evidence="2">The sequence shown here is derived from an EMBL/GenBank/DDBJ whole genome shotgun (WGS) entry which is preliminary data.</text>
</comment>